<dbReference type="GO" id="GO:0005634">
    <property type="term" value="C:nucleus"/>
    <property type="evidence" value="ECO:0007669"/>
    <property type="project" value="TreeGrafter"/>
</dbReference>
<dbReference type="PANTHER" id="PTHR10629">
    <property type="entry name" value="CYTOSINE-SPECIFIC METHYLTRANSFERASE"/>
    <property type="match status" value="1"/>
</dbReference>
<dbReference type="OrthoDB" id="414133at2759"/>
<comment type="similarity">
    <text evidence="5">Belongs to the class I-like SAM-binding methyltransferase superfamily. C5-methyltransferase family.</text>
</comment>
<dbReference type="PANTHER" id="PTHR10629:SF52">
    <property type="entry name" value="DNA (CYTOSINE-5)-METHYLTRANSFERASE 1"/>
    <property type="match status" value="1"/>
</dbReference>
<dbReference type="AlphaFoldDB" id="A0A4U0UVN5"/>
<dbReference type="Proteomes" id="UP000310066">
    <property type="component" value="Unassembled WGS sequence"/>
</dbReference>
<dbReference type="InterPro" id="IPR050390">
    <property type="entry name" value="C5-Methyltransferase"/>
</dbReference>
<evidence type="ECO:0000256" key="6">
    <source>
        <dbReference type="SAM" id="MobiDB-lite"/>
    </source>
</evidence>
<evidence type="ECO:0000256" key="5">
    <source>
        <dbReference type="PROSITE-ProRule" id="PRU01016"/>
    </source>
</evidence>
<dbReference type="SUPFAM" id="SSF53335">
    <property type="entry name" value="S-adenosyl-L-methionine-dependent methyltransferases"/>
    <property type="match status" value="1"/>
</dbReference>
<feature type="compositionally biased region" description="Polar residues" evidence="6">
    <location>
        <begin position="1"/>
        <end position="10"/>
    </location>
</feature>
<dbReference type="InterPro" id="IPR001525">
    <property type="entry name" value="C5_MeTfrase"/>
</dbReference>
<dbReference type="GO" id="GO:0003677">
    <property type="term" value="F:DNA binding"/>
    <property type="evidence" value="ECO:0007669"/>
    <property type="project" value="TreeGrafter"/>
</dbReference>
<dbReference type="EC" id="2.1.1.37" evidence="1"/>
<dbReference type="GO" id="GO:0003886">
    <property type="term" value="F:DNA (cytosine-5-)-methyltransferase activity"/>
    <property type="evidence" value="ECO:0007669"/>
    <property type="project" value="UniProtKB-EC"/>
</dbReference>
<proteinExistence type="inferred from homology"/>
<protein>
    <recommendedName>
        <fullName evidence="1">DNA (cytosine-5-)-methyltransferase</fullName>
        <ecNumber evidence="1">2.1.1.37</ecNumber>
    </recommendedName>
</protein>
<evidence type="ECO:0000313" key="7">
    <source>
        <dbReference type="EMBL" id="TKA40181.1"/>
    </source>
</evidence>
<evidence type="ECO:0000256" key="3">
    <source>
        <dbReference type="ARBA" id="ARBA00022679"/>
    </source>
</evidence>
<dbReference type="InterPro" id="IPR029063">
    <property type="entry name" value="SAM-dependent_MTases_sf"/>
</dbReference>
<organism evidence="7 8">
    <name type="scientific">Friedmanniomyces endolithicus</name>
    <dbReference type="NCBI Taxonomy" id="329885"/>
    <lineage>
        <taxon>Eukaryota</taxon>
        <taxon>Fungi</taxon>
        <taxon>Dikarya</taxon>
        <taxon>Ascomycota</taxon>
        <taxon>Pezizomycotina</taxon>
        <taxon>Dothideomycetes</taxon>
        <taxon>Dothideomycetidae</taxon>
        <taxon>Mycosphaerellales</taxon>
        <taxon>Teratosphaeriaceae</taxon>
        <taxon>Friedmanniomyces</taxon>
    </lineage>
</organism>
<dbReference type="GO" id="GO:0032259">
    <property type="term" value="P:methylation"/>
    <property type="evidence" value="ECO:0007669"/>
    <property type="project" value="UniProtKB-KW"/>
</dbReference>
<feature type="region of interest" description="Disordered" evidence="6">
    <location>
        <begin position="299"/>
        <end position="319"/>
    </location>
</feature>
<accession>A0A4U0UVN5</accession>
<keyword evidence="3 5" id="KW-0808">Transferase</keyword>
<evidence type="ECO:0000256" key="2">
    <source>
        <dbReference type="ARBA" id="ARBA00022603"/>
    </source>
</evidence>
<evidence type="ECO:0000256" key="4">
    <source>
        <dbReference type="ARBA" id="ARBA00022691"/>
    </source>
</evidence>
<feature type="region of interest" description="Disordered" evidence="6">
    <location>
        <begin position="1"/>
        <end position="58"/>
    </location>
</feature>
<evidence type="ECO:0000256" key="1">
    <source>
        <dbReference type="ARBA" id="ARBA00011975"/>
    </source>
</evidence>
<dbReference type="GO" id="GO:0044027">
    <property type="term" value="P:negative regulation of gene expression via chromosomal CpG island methylation"/>
    <property type="evidence" value="ECO:0007669"/>
    <property type="project" value="TreeGrafter"/>
</dbReference>
<dbReference type="PRINTS" id="PR00105">
    <property type="entry name" value="C5METTRFRASE"/>
</dbReference>
<dbReference type="EMBL" id="NAJP01000034">
    <property type="protein sequence ID" value="TKA40181.1"/>
    <property type="molecule type" value="Genomic_DNA"/>
</dbReference>
<dbReference type="Gene3D" id="3.40.50.150">
    <property type="entry name" value="Vaccinia Virus protein VP39"/>
    <property type="match status" value="1"/>
</dbReference>
<reference evidence="7 8" key="1">
    <citation type="submission" date="2017-03" db="EMBL/GenBank/DDBJ databases">
        <title>Genomes of endolithic fungi from Antarctica.</title>
        <authorList>
            <person name="Coleine C."/>
            <person name="Masonjones S."/>
            <person name="Stajich J.E."/>
        </authorList>
    </citation>
    <scope>NUCLEOTIDE SEQUENCE [LARGE SCALE GENOMIC DNA]</scope>
    <source>
        <strain evidence="7 8">CCFEE 5311</strain>
    </source>
</reference>
<gene>
    <name evidence="7" type="ORF">B0A54_10786</name>
</gene>
<name>A0A4U0UVN5_9PEZI</name>
<dbReference type="Gene3D" id="3.90.120.10">
    <property type="entry name" value="DNA Methylase, subunit A, domain 2"/>
    <property type="match status" value="1"/>
</dbReference>
<feature type="active site" evidence="5">
    <location>
        <position position="404"/>
    </location>
</feature>
<keyword evidence="4 5" id="KW-0949">S-adenosyl-L-methionine</keyword>
<keyword evidence="2 5" id="KW-0489">Methyltransferase</keyword>
<evidence type="ECO:0000313" key="8">
    <source>
        <dbReference type="Proteomes" id="UP000310066"/>
    </source>
</evidence>
<sequence length="672" mass="75143">MTNSGRSTPTLAAEDEEMTERYGAAGARGVHVDIDLTKDDDDDEHAVSRDLMPNELPDPYTNDRLAAAGVQDDHVNIDLTQDDDDDERAINRDLRPSELPELERQHRPTGHTTCDFANASCGTIYAGSRVELVDGTFFHIRDIMKAPSGEQYLNGIVMKRTWQIMDKIGLNGQLHAVLPKQKNELCMIIKTVNDKPGSSLDDHSLVRISLEDVRSIRHVIISNDRFPRHSFREQGLSVDSSNYHEIEENASLVCRWKFVESIDVAARKVTAFVLSPLDESECDQSCGLPNLQKFTAFRSPAHNSHKSKTKAPRERQHHEGEQTYISADLFAGAGGATTGMITAGLDVKYVVDFDADACHTLQRNYEGRIRDVRHMDMRDFLAVIQGAQSDDEYMVDFLHVSYPCQAHSWLNRGQNRERDLEGISLCYSLREILLIVRPRVVTLEQTNGILTKEDGQHFRALIYDLTKTEYAVRWKVLNFAHYGNSQPRKRLIVMGACPGELLPPFPEPTHGPGLLPFVTIHDCIGQITPESLFDNMGLGACPRTHAPYNPHTQLRGCITRSGGEGNMHPGGGRSFNCRELACLMTFPPYYQFAGGISAIKLQIGNAVPPVVMKAICEEVVRSLRRSDEEMEAWRPEVVDLKDDEGGEEGDMAATRVRGARLGRAEEPIVLDD</sequence>
<dbReference type="Pfam" id="PF00145">
    <property type="entry name" value="DNA_methylase"/>
    <property type="match status" value="2"/>
</dbReference>
<dbReference type="STRING" id="329885.A0A4U0UVN5"/>
<dbReference type="PROSITE" id="PS51679">
    <property type="entry name" value="SAM_MT_C5"/>
    <property type="match status" value="1"/>
</dbReference>
<comment type="caution">
    <text evidence="7">The sequence shown here is derived from an EMBL/GenBank/DDBJ whole genome shotgun (WGS) entry which is preliminary data.</text>
</comment>